<dbReference type="GO" id="GO:0030170">
    <property type="term" value="F:pyridoxal phosphate binding"/>
    <property type="evidence" value="ECO:0007669"/>
    <property type="project" value="TreeGrafter"/>
</dbReference>
<gene>
    <name evidence="2" type="ORF">CLPUN_21110</name>
</gene>
<dbReference type="Proteomes" id="UP000190890">
    <property type="component" value="Unassembled WGS sequence"/>
</dbReference>
<evidence type="ECO:0000313" key="2">
    <source>
        <dbReference type="EMBL" id="OOM77938.1"/>
    </source>
</evidence>
<dbReference type="OrthoDB" id="8955051at2"/>
<protein>
    <submittedName>
        <fullName evidence="2">TDP-4-oxo-6-deoxy-D-glucose transaminase</fullName>
    </submittedName>
</protein>
<dbReference type="STRING" id="29367.CLPUN_21110"/>
<accession>A0A1S8TJI9</accession>
<reference evidence="2 3" key="1">
    <citation type="submission" date="2016-05" db="EMBL/GenBank/DDBJ databases">
        <title>Microbial solvent formation.</title>
        <authorList>
            <person name="Poehlein A."/>
            <person name="Montoya Solano J.D."/>
            <person name="Flitsch S."/>
            <person name="Krabben P."/>
            <person name="Duerre P."/>
            <person name="Daniel R."/>
        </authorList>
    </citation>
    <scope>NUCLEOTIDE SEQUENCE [LARGE SCALE GENOMIC DNA]</scope>
    <source>
        <strain evidence="2 3">DSM 2619</strain>
    </source>
</reference>
<dbReference type="InterPro" id="IPR015422">
    <property type="entry name" value="PyrdxlP-dep_Trfase_small"/>
</dbReference>
<dbReference type="AlphaFoldDB" id="A0A1S8TJI9"/>
<dbReference type="EMBL" id="LZZM01000138">
    <property type="protein sequence ID" value="OOM77938.1"/>
    <property type="molecule type" value="Genomic_DNA"/>
</dbReference>
<sequence length="355" mass="42743">MERYLKPIGGEQWFDINLFDDKLNKFKSTEAVFLNSGQSAIRFILKDIGIRDGEYILMPSYLCPTILYSFKKLNIKYEFYKINKDLSIDLDDVKSKMNKFNIKAVFFINYFGFYHNEDTIEYLLQLKNRDIIIIEDAVQMLWFNRKKFIGDYVFNSYRKFLPIDGSIVLCNKTKKIDFEEDNYYEKVNLARAKKTLFQNFNIGSEEEFLNLYEEAEVEYYKREKIIGMDYESKKMLSKVAYEFIHKKRKENYSYLHNLLIENKKIQIMYSKNRINDNTILGLPILIKNRDEIRRKLREVSIYCPVHWNILHEDWCNKYADSKFVSTRIITIPIDQRYDLNDMERIANIIENIDDI</sequence>
<dbReference type="InterPro" id="IPR015421">
    <property type="entry name" value="PyrdxlP-dep_Trfase_major"/>
</dbReference>
<name>A0A1S8TJI9_9CLOT</name>
<evidence type="ECO:0000313" key="3">
    <source>
        <dbReference type="Proteomes" id="UP000190890"/>
    </source>
</evidence>
<keyword evidence="1" id="KW-0663">Pyridoxal phosphate</keyword>
<keyword evidence="3" id="KW-1185">Reference proteome</keyword>
<organism evidence="2 3">
    <name type="scientific">Clostridium puniceum</name>
    <dbReference type="NCBI Taxonomy" id="29367"/>
    <lineage>
        <taxon>Bacteria</taxon>
        <taxon>Bacillati</taxon>
        <taxon>Bacillota</taxon>
        <taxon>Clostridia</taxon>
        <taxon>Eubacteriales</taxon>
        <taxon>Clostridiaceae</taxon>
        <taxon>Clostridium</taxon>
    </lineage>
</organism>
<dbReference type="RefSeq" id="WP_077847252.1">
    <property type="nucleotide sequence ID" value="NZ_LZZM01000138.1"/>
</dbReference>
<dbReference type="Gene3D" id="3.90.1150.10">
    <property type="entry name" value="Aspartate Aminotransferase, domain 1"/>
    <property type="match status" value="1"/>
</dbReference>
<dbReference type="Gene3D" id="3.40.640.10">
    <property type="entry name" value="Type I PLP-dependent aspartate aminotransferase-like (Major domain)"/>
    <property type="match status" value="1"/>
</dbReference>
<proteinExistence type="inferred from homology"/>
<dbReference type="InterPro" id="IPR000653">
    <property type="entry name" value="DegT/StrS_aminotransferase"/>
</dbReference>
<dbReference type="PANTHER" id="PTHR30244:SF34">
    <property type="entry name" value="DTDP-4-AMINO-4,6-DIDEOXYGALACTOSE TRANSAMINASE"/>
    <property type="match status" value="1"/>
</dbReference>
<evidence type="ECO:0000256" key="1">
    <source>
        <dbReference type="RuleBase" id="RU004508"/>
    </source>
</evidence>
<comment type="similarity">
    <text evidence="1">Belongs to the DegT/DnrJ/EryC1 family.</text>
</comment>
<comment type="caution">
    <text evidence="2">The sequence shown here is derived from an EMBL/GenBank/DDBJ whole genome shotgun (WGS) entry which is preliminary data.</text>
</comment>
<dbReference type="GO" id="GO:0000271">
    <property type="term" value="P:polysaccharide biosynthetic process"/>
    <property type="evidence" value="ECO:0007669"/>
    <property type="project" value="TreeGrafter"/>
</dbReference>
<dbReference type="PANTHER" id="PTHR30244">
    <property type="entry name" value="TRANSAMINASE"/>
    <property type="match status" value="1"/>
</dbReference>
<dbReference type="SUPFAM" id="SSF53383">
    <property type="entry name" value="PLP-dependent transferases"/>
    <property type="match status" value="1"/>
</dbReference>
<dbReference type="Pfam" id="PF01041">
    <property type="entry name" value="DegT_DnrJ_EryC1"/>
    <property type="match status" value="1"/>
</dbReference>
<dbReference type="GO" id="GO:0008483">
    <property type="term" value="F:transaminase activity"/>
    <property type="evidence" value="ECO:0007669"/>
    <property type="project" value="TreeGrafter"/>
</dbReference>
<dbReference type="InterPro" id="IPR015424">
    <property type="entry name" value="PyrdxlP-dep_Trfase"/>
</dbReference>